<feature type="signal peptide" evidence="1">
    <location>
        <begin position="1"/>
        <end position="27"/>
    </location>
</feature>
<reference evidence="2 3" key="2">
    <citation type="journal article" date="2011" name="J. Bacteriol.">
        <title>Genomes of three methylotrophs from a single niche uncover genetic and metabolic divergence of Methylophilaceae.</title>
        <authorList>
            <person name="Lapidus A."/>
            <person name="Clum A."/>
            <person name="Labutti K."/>
            <person name="Kaluzhnaya M.G."/>
            <person name="Lim S."/>
            <person name="Beck D.A."/>
            <person name="Glavina Del Rio T."/>
            <person name="Nolan M."/>
            <person name="Mavromatis K."/>
            <person name="Huntemann M."/>
            <person name="Lucas S."/>
            <person name="Lidstrom M.E."/>
            <person name="Ivanova N."/>
            <person name="Chistoserdova L."/>
        </authorList>
    </citation>
    <scope>NUCLEOTIDE SEQUENCE [LARGE SCALE GENOMIC DNA]</scope>
    <source>
        <strain evidence="3">JLW8 / ATCC BAA-1282 / DSM 17540</strain>
    </source>
</reference>
<dbReference type="Proteomes" id="UP000002742">
    <property type="component" value="Chromosome"/>
</dbReference>
<dbReference type="KEGG" id="mmb:Mmol_0140"/>
<reference evidence="3" key="1">
    <citation type="submission" date="2009-07" db="EMBL/GenBank/DDBJ databases">
        <title>Complete sequence of Methylotenera mobilis JLW8.</title>
        <authorList>
            <consortium name="US DOE Joint Genome Institute"/>
            <person name="Lucas S."/>
            <person name="Copeland A."/>
            <person name="Lapidus A."/>
            <person name="Glavina del Rio T."/>
            <person name="Tice H."/>
            <person name="Bruce D."/>
            <person name="Goodwin L."/>
            <person name="Pitluck S."/>
            <person name="LaButti K.M."/>
            <person name="Clum A."/>
            <person name="Larimer F."/>
            <person name="Land M."/>
            <person name="Hauser L."/>
            <person name="Kyrpides N."/>
            <person name="Mikhailova N."/>
            <person name="Kayluzhnaya M."/>
            <person name="Chistoserdova L."/>
        </authorList>
    </citation>
    <scope>NUCLEOTIDE SEQUENCE [LARGE SCALE GENOMIC DNA]</scope>
    <source>
        <strain evidence="3">JLW8 / ATCC BAA-1282 / DSM 17540</strain>
    </source>
</reference>
<dbReference type="SUPFAM" id="SSF141488">
    <property type="entry name" value="YdhA-like"/>
    <property type="match status" value="1"/>
</dbReference>
<dbReference type="InterPro" id="IPR036328">
    <property type="entry name" value="MliC_sf"/>
</dbReference>
<dbReference type="EMBL" id="CP001672">
    <property type="protein sequence ID" value="ACT47050.1"/>
    <property type="molecule type" value="Genomic_DNA"/>
</dbReference>
<evidence type="ECO:0008006" key="4">
    <source>
        <dbReference type="Google" id="ProtNLM"/>
    </source>
</evidence>
<accession>C6WYS5</accession>
<sequence length="120" mass="13025">MIIKLQRFALTCLLVVLIPACSSIGLSNPFGSKSSVLPGTPKDATEYVCDGNKHFYVRMLNNGSDAWLIYPDHEVNLAKSSSDSNRYASGVITLSINGDATTLNDGEKIAYVNCKPQLKK</sequence>
<dbReference type="eggNOG" id="COG3895">
    <property type="taxonomic scope" value="Bacteria"/>
</dbReference>
<keyword evidence="1" id="KW-0732">Signal</keyword>
<dbReference type="HOGENOM" id="CLU_160062_0_0_4"/>
<gene>
    <name evidence="2" type="ordered locus">Mmol_0140</name>
</gene>
<evidence type="ECO:0000313" key="3">
    <source>
        <dbReference type="Proteomes" id="UP000002742"/>
    </source>
</evidence>
<evidence type="ECO:0000313" key="2">
    <source>
        <dbReference type="EMBL" id="ACT47050.1"/>
    </source>
</evidence>
<dbReference type="RefSeq" id="WP_012777507.1">
    <property type="nucleotide sequence ID" value="NC_012968.1"/>
</dbReference>
<protein>
    <recommendedName>
        <fullName evidence="4">C-type lysozyme inhibitor domain-containing protein</fullName>
    </recommendedName>
</protein>
<dbReference type="AlphaFoldDB" id="C6WYS5"/>
<evidence type="ECO:0000256" key="1">
    <source>
        <dbReference type="SAM" id="SignalP"/>
    </source>
</evidence>
<proteinExistence type="predicted"/>
<dbReference type="STRING" id="583345.Mmol_0140"/>
<feature type="chain" id="PRO_5002970440" description="C-type lysozyme inhibitor domain-containing protein" evidence="1">
    <location>
        <begin position="28"/>
        <end position="120"/>
    </location>
</feature>
<name>C6WYS5_METML</name>
<dbReference type="Gene3D" id="2.40.128.200">
    <property type="match status" value="1"/>
</dbReference>
<dbReference type="OrthoDB" id="8538349at2"/>
<organism evidence="2 3">
    <name type="scientific">Methylotenera mobilis (strain JLW8 / ATCC BAA-1282 / DSM 17540)</name>
    <dbReference type="NCBI Taxonomy" id="583345"/>
    <lineage>
        <taxon>Bacteria</taxon>
        <taxon>Pseudomonadati</taxon>
        <taxon>Pseudomonadota</taxon>
        <taxon>Betaproteobacteria</taxon>
        <taxon>Nitrosomonadales</taxon>
        <taxon>Methylophilaceae</taxon>
        <taxon>Methylotenera</taxon>
    </lineage>
</organism>
<keyword evidence="3" id="KW-1185">Reference proteome</keyword>